<dbReference type="InterPro" id="IPR016161">
    <property type="entry name" value="Ald_DH/histidinol_DH"/>
</dbReference>
<dbReference type="PROSITE" id="PS00687">
    <property type="entry name" value="ALDEHYDE_DEHYDR_GLU"/>
    <property type="match status" value="1"/>
</dbReference>
<evidence type="ECO:0000259" key="5">
    <source>
        <dbReference type="Pfam" id="PF00171"/>
    </source>
</evidence>
<dbReference type="EC" id="1.2.1.-" evidence="6"/>
<dbReference type="Gene3D" id="3.40.605.10">
    <property type="entry name" value="Aldehyde Dehydrogenase, Chain A, domain 1"/>
    <property type="match status" value="1"/>
</dbReference>
<evidence type="ECO:0000313" key="7">
    <source>
        <dbReference type="Proteomes" id="UP001176471"/>
    </source>
</evidence>
<dbReference type="InterPro" id="IPR016160">
    <property type="entry name" value="Ald_DH_CS_CYS"/>
</dbReference>
<protein>
    <submittedName>
        <fullName evidence="6">NAD-dependent succinate-semialdehyde dehydrogenase</fullName>
        <ecNumber evidence="6">1.2.1.-</ecNumber>
    </submittedName>
</protein>
<sequence>MTIETLALVSDYLRADGAIVVENPATGAVLGRIASHDADAVSAIIDKADAARIAWAQHSAQARSNLLRAWHGLILAHADDLARIITLESGKPLAEAKGEVAYGASYVEWFAEEGKRAYGETIPGFSPRSRILTIRQPIGTCAAITPWNFPLAMITRKVAPALAAGCSIVVKPAEATPLTALALEKLAHEAGIPADLFRVTATKSSSAIGALFCTHPLVRKLSFTGSTRVGQILMAQAAQQVTRLSLELGGNAPFIVFDDADLDAAVEGVLASKYRNAGQTCVCANRLLVQDGVHDAFVARLVARVGQLRMGDGMADGTTLGPLIDAREAARVAALVEDARTAGCAIKIGGTGSDGAFHPATIMTGVTQDMPIAQDEIFGPVAPVIRFTDEADAIRIANDTIYGLAAYLYSRDIGRVWRVMEALEYGMVAVNEGILSTETAPFGGVKQSGMGREGSSHGLADYMEIKYALMGGMAG</sequence>
<keyword evidence="2 4" id="KW-0560">Oxidoreductase</keyword>
<dbReference type="InterPro" id="IPR016163">
    <property type="entry name" value="Ald_DH_C"/>
</dbReference>
<dbReference type="EMBL" id="JAUQOM010000004">
    <property type="protein sequence ID" value="MDO7835532.1"/>
    <property type="molecule type" value="Genomic_DNA"/>
</dbReference>
<evidence type="ECO:0000256" key="2">
    <source>
        <dbReference type="ARBA" id="ARBA00023002"/>
    </source>
</evidence>
<accession>A0ABT8ZLV9</accession>
<dbReference type="PANTHER" id="PTHR43353:SF5">
    <property type="entry name" value="SUCCINATE-SEMIALDEHYDE DEHYDROGENASE, MITOCHONDRIAL"/>
    <property type="match status" value="1"/>
</dbReference>
<proteinExistence type="inferred from homology"/>
<name>A0ABT8ZLV9_9SPHN</name>
<comment type="caution">
    <text evidence="6">The sequence shown here is derived from an EMBL/GenBank/DDBJ whole genome shotgun (WGS) entry which is preliminary data.</text>
</comment>
<evidence type="ECO:0000256" key="3">
    <source>
        <dbReference type="PROSITE-ProRule" id="PRU10007"/>
    </source>
</evidence>
<dbReference type="Pfam" id="PF00171">
    <property type="entry name" value="Aldedh"/>
    <property type="match status" value="1"/>
</dbReference>
<gene>
    <name evidence="6" type="ORF">Q4610_10810</name>
</gene>
<evidence type="ECO:0000313" key="6">
    <source>
        <dbReference type="EMBL" id="MDO7835532.1"/>
    </source>
</evidence>
<dbReference type="GO" id="GO:0016491">
    <property type="term" value="F:oxidoreductase activity"/>
    <property type="evidence" value="ECO:0007669"/>
    <property type="project" value="UniProtKB-KW"/>
</dbReference>
<dbReference type="SUPFAM" id="SSF53720">
    <property type="entry name" value="ALDH-like"/>
    <property type="match status" value="1"/>
</dbReference>
<keyword evidence="7" id="KW-1185">Reference proteome</keyword>
<feature type="domain" description="Aldehyde dehydrogenase" evidence="5">
    <location>
        <begin position="18"/>
        <end position="467"/>
    </location>
</feature>
<dbReference type="Proteomes" id="UP001176471">
    <property type="component" value="Unassembled WGS sequence"/>
</dbReference>
<feature type="active site" evidence="3">
    <location>
        <position position="247"/>
    </location>
</feature>
<dbReference type="Gene3D" id="3.40.309.10">
    <property type="entry name" value="Aldehyde Dehydrogenase, Chain A, domain 2"/>
    <property type="match status" value="1"/>
</dbReference>
<dbReference type="CDD" id="cd07103">
    <property type="entry name" value="ALDH_F5_SSADH_GabD"/>
    <property type="match status" value="1"/>
</dbReference>
<dbReference type="InterPro" id="IPR050740">
    <property type="entry name" value="Aldehyde_DH_Superfamily"/>
</dbReference>
<reference evidence="6" key="1">
    <citation type="submission" date="2023-07" db="EMBL/GenBank/DDBJ databases">
        <title>Bacterial whole genome sequence for Sphingobium sp. HBC34.</title>
        <authorList>
            <person name="Le V."/>
            <person name="Ko S.-R."/>
            <person name="Ahn C.-Y."/>
            <person name="Oh H.-M."/>
        </authorList>
    </citation>
    <scope>NUCLEOTIDE SEQUENCE</scope>
    <source>
        <strain evidence="6">HBC34</strain>
    </source>
</reference>
<dbReference type="InterPro" id="IPR015590">
    <property type="entry name" value="Aldehyde_DH_dom"/>
</dbReference>
<evidence type="ECO:0000256" key="1">
    <source>
        <dbReference type="ARBA" id="ARBA00009986"/>
    </source>
</evidence>
<dbReference type="PROSITE" id="PS00070">
    <property type="entry name" value="ALDEHYDE_DEHYDR_CYS"/>
    <property type="match status" value="1"/>
</dbReference>
<dbReference type="InterPro" id="IPR029510">
    <property type="entry name" value="Ald_DH_CS_GLU"/>
</dbReference>
<dbReference type="PANTHER" id="PTHR43353">
    <property type="entry name" value="SUCCINATE-SEMIALDEHYDE DEHYDROGENASE, MITOCHONDRIAL"/>
    <property type="match status" value="1"/>
</dbReference>
<dbReference type="InterPro" id="IPR016162">
    <property type="entry name" value="Ald_DH_N"/>
</dbReference>
<evidence type="ECO:0000256" key="4">
    <source>
        <dbReference type="RuleBase" id="RU003345"/>
    </source>
</evidence>
<organism evidence="6 7">
    <name type="scientific">Sphingobium cyanobacteriorum</name>
    <dbReference type="NCBI Taxonomy" id="3063954"/>
    <lineage>
        <taxon>Bacteria</taxon>
        <taxon>Pseudomonadati</taxon>
        <taxon>Pseudomonadota</taxon>
        <taxon>Alphaproteobacteria</taxon>
        <taxon>Sphingomonadales</taxon>
        <taxon>Sphingomonadaceae</taxon>
        <taxon>Sphingobium</taxon>
    </lineage>
</organism>
<dbReference type="RefSeq" id="WP_304535957.1">
    <property type="nucleotide sequence ID" value="NZ_JAUQOM010000004.1"/>
</dbReference>
<comment type="similarity">
    <text evidence="1 4">Belongs to the aldehyde dehydrogenase family.</text>
</comment>